<dbReference type="EMBL" id="LR812090">
    <property type="protein sequence ID" value="CAB9492574.1"/>
    <property type="molecule type" value="Genomic_DNA"/>
</dbReference>
<reference evidence="1 2" key="1">
    <citation type="submission" date="2020-06" db="EMBL/GenBank/DDBJ databases">
        <authorList>
            <person name="Duchaud E."/>
        </authorList>
    </citation>
    <scope>NUCLEOTIDE SEQUENCE [LARGE SCALE GENOMIC DNA]</scope>
    <source>
        <strain evidence="1">Alteromonas fortis</strain>
    </source>
</reference>
<proteinExistence type="predicted"/>
<dbReference type="Proteomes" id="UP000509458">
    <property type="component" value="Chromosome"/>
</dbReference>
<name>A0A6T9XXI4_ALTMA</name>
<organism evidence="1 2">
    <name type="scientific">Alteromonas macleodii</name>
    <name type="common">Pseudoalteromonas macleodii</name>
    <dbReference type="NCBI Taxonomy" id="28108"/>
    <lineage>
        <taxon>Bacteria</taxon>
        <taxon>Pseudomonadati</taxon>
        <taxon>Pseudomonadota</taxon>
        <taxon>Gammaproteobacteria</taxon>
        <taxon>Alteromonadales</taxon>
        <taxon>Alteromonadaceae</taxon>
        <taxon>Alteromonas/Salinimonas group</taxon>
        <taxon>Alteromonas</taxon>
    </lineage>
</organism>
<dbReference type="AlphaFoldDB" id="A0A6T9XXI4"/>
<accession>A0A6T9XXI4</accession>
<sequence>MTKQHNKKIKHARCAGWDANMWAAHFVRILAHMPAPLI</sequence>
<evidence type="ECO:0000313" key="2">
    <source>
        <dbReference type="Proteomes" id="UP000509458"/>
    </source>
</evidence>
<evidence type="ECO:0000313" key="1">
    <source>
        <dbReference type="EMBL" id="CAB9492574.1"/>
    </source>
</evidence>
<gene>
    <name evidence="1" type="ORF">ALFOR1_20005</name>
</gene>
<protein>
    <submittedName>
        <fullName evidence="1">Uncharacterized protein</fullName>
    </submittedName>
</protein>